<evidence type="ECO:0000256" key="1">
    <source>
        <dbReference type="SAM" id="MobiDB-lite"/>
    </source>
</evidence>
<feature type="region of interest" description="Disordered" evidence="1">
    <location>
        <begin position="1"/>
        <end position="25"/>
    </location>
</feature>
<keyword evidence="3" id="KW-1185">Reference proteome</keyword>
<proteinExistence type="predicted"/>
<evidence type="ECO:0000313" key="2">
    <source>
        <dbReference type="EMBL" id="KAK7342337.1"/>
    </source>
</evidence>
<comment type="caution">
    <text evidence="2">The sequence shown here is derived from an EMBL/GenBank/DDBJ whole genome shotgun (WGS) entry which is preliminary data.</text>
</comment>
<dbReference type="AlphaFoldDB" id="A0AAN9LYW2"/>
<name>A0AAN9LYW2_PHACN</name>
<dbReference type="Proteomes" id="UP001374584">
    <property type="component" value="Unassembled WGS sequence"/>
</dbReference>
<accession>A0AAN9LYW2</accession>
<gene>
    <name evidence="2" type="ORF">VNO80_25285</name>
</gene>
<dbReference type="EMBL" id="JAYMYR010000009">
    <property type="protein sequence ID" value="KAK7342337.1"/>
    <property type="molecule type" value="Genomic_DNA"/>
</dbReference>
<protein>
    <submittedName>
        <fullName evidence="2">Uncharacterized protein</fullName>
    </submittedName>
</protein>
<reference evidence="2 3" key="1">
    <citation type="submission" date="2024-01" db="EMBL/GenBank/DDBJ databases">
        <title>The genomes of 5 underutilized Papilionoideae crops provide insights into root nodulation and disease resistanc.</title>
        <authorList>
            <person name="Jiang F."/>
        </authorList>
    </citation>
    <scope>NUCLEOTIDE SEQUENCE [LARGE SCALE GENOMIC DNA]</scope>
    <source>
        <strain evidence="2">JINMINGXINNONG_FW02</strain>
        <tissue evidence="2">Leaves</tissue>
    </source>
</reference>
<sequence length="102" mass="11159">MHHAVLEWEEGGLAKDGSRDGDGVEHVQVSGVGTVQIGSDIGGSHREERRGEITTLRHDFGMVVDLKESLEWKELVLIKKNLFMKESLGMSLGGGDALLEVF</sequence>
<evidence type="ECO:0000313" key="3">
    <source>
        <dbReference type="Proteomes" id="UP001374584"/>
    </source>
</evidence>
<organism evidence="2 3">
    <name type="scientific">Phaseolus coccineus</name>
    <name type="common">Scarlet runner bean</name>
    <name type="synonym">Phaseolus multiflorus</name>
    <dbReference type="NCBI Taxonomy" id="3886"/>
    <lineage>
        <taxon>Eukaryota</taxon>
        <taxon>Viridiplantae</taxon>
        <taxon>Streptophyta</taxon>
        <taxon>Embryophyta</taxon>
        <taxon>Tracheophyta</taxon>
        <taxon>Spermatophyta</taxon>
        <taxon>Magnoliopsida</taxon>
        <taxon>eudicotyledons</taxon>
        <taxon>Gunneridae</taxon>
        <taxon>Pentapetalae</taxon>
        <taxon>rosids</taxon>
        <taxon>fabids</taxon>
        <taxon>Fabales</taxon>
        <taxon>Fabaceae</taxon>
        <taxon>Papilionoideae</taxon>
        <taxon>50 kb inversion clade</taxon>
        <taxon>NPAAA clade</taxon>
        <taxon>indigoferoid/millettioid clade</taxon>
        <taxon>Phaseoleae</taxon>
        <taxon>Phaseolus</taxon>
    </lineage>
</organism>